<dbReference type="InterPro" id="IPR011010">
    <property type="entry name" value="DNA_brk_join_enz"/>
</dbReference>
<organism evidence="3 4">
    <name type="scientific">Streptomyces purpureus</name>
    <dbReference type="NCBI Taxonomy" id="1951"/>
    <lineage>
        <taxon>Bacteria</taxon>
        <taxon>Bacillati</taxon>
        <taxon>Actinomycetota</taxon>
        <taxon>Actinomycetes</taxon>
        <taxon>Kitasatosporales</taxon>
        <taxon>Streptomycetaceae</taxon>
        <taxon>Streptomyces</taxon>
    </lineage>
</organism>
<evidence type="ECO:0008006" key="5">
    <source>
        <dbReference type="Google" id="ProtNLM"/>
    </source>
</evidence>
<evidence type="ECO:0000313" key="4">
    <source>
        <dbReference type="Proteomes" id="UP000619486"/>
    </source>
</evidence>
<dbReference type="AlphaFoldDB" id="A0A918H6D5"/>
<evidence type="ECO:0000256" key="1">
    <source>
        <dbReference type="ARBA" id="ARBA00023172"/>
    </source>
</evidence>
<dbReference type="GO" id="GO:0006310">
    <property type="term" value="P:DNA recombination"/>
    <property type="evidence" value="ECO:0007669"/>
    <property type="project" value="UniProtKB-KW"/>
</dbReference>
<keyword evidence="1" id="KW-0233">DNA recombination</keyword>
<accession>A0A918H6D5</accession>
<dbReference type="Gene3D" id="1.10.443.10">
    <property type="entry name" value="Intergrase catalytic core"/>
    <property type="match status" value="1"/>
</dbReference>
<sequence length="54" mass="5948">MTTVSERLGHTNAAMTLNIYTHLWPDSEERTRAAVDKAYADQSADAQPQVDEAA</sequence>
<dbReference type="SUPFAM" id="SSF56349">
    <property type="entry name" value="DNA breaking-rejoining enzymes"/>
    <property type="match status" value="1"/>
</dbReference>
<evidence type="ECO:0000256" key="2">
    <source>
        <dbReference type="SAM" id="MobiDB-lite"/>
    </source>
</evidence>
<dbReference type="RefSeq" id="WP_019889136.1">
    <property type="nucleotide sequence ID" value="NZ_BMQQ01000013.1"/>
</dbReference>
<reference evidence="3" key="1">
    <citation type="journal article" date="2014" name="Int. J. Syst. Evol. Microbiol.">
        <title>Complete genome sequence of Corynebacterium casei LMG S-19264T (=DSM 44701T), isolated from a smear-ripened cheese.</title>
        <authorList>
            <consortium name="US DOE Joint Genome Institute (JGI-PGF)"/>
            <person name="Walter F."/>
            <person name="Albersmeier A."/>
            <person name="Kalinowski J."/>
            <person name="Ruckert C."/>
        </authorList>
    </citation>
    <scope>NUCLEOTIDE SEQUENCE</scope>
    <source>
        <strain evidence="3">JCM 3172</strain>
    </source>
</reference>
<evidence type="ECO:0000313" key="3">
    <source>
        <dbReference type="EMBL" id="GGT40528.1"/>
    </source>
</evidence>
<protein>
    <recommendedName>
        <fullName evidence="5">Integrase</fullName>
    </recommendedName>
</protein>
<dbReference type="InterPro" id="IPR013762">
    <property type="entry name" value="Integrase-like_cat_sf"/>
</dbReference>
<dbReference type="EMBL" id="BMQQ01000013">
    <property type="protein sequence ID" value="GGT40528.1"/>
    <property type="molecule type" value="Genomic_DNA"/>
</dbReference>
<reference evidence="3" key="2">
    <citation type="submission" date="2020-09" db="EMBL/GenBank/DDBJ databases">
        <authorList>
            <person name="Sun Q."/>
            <person name="Ohkuma M."/>
        </authorList>
    </citation>
    <scope>NUCLEOTIDE SEQUENCE</scope>
    <source>
        <strain evidence="3">JCM 3172</strain>
    </source>
</reference>
<gene>
    <name evidence="3" type="ORF">GCM10014713_37890</name>
</gene>
<dbReference type="GO" id="GO:0003677">
    <property type="term" value="F:DNA binding"/>
    <property type="evidence" value="ECO:0007669"/>
    <property type="project" value="InterPro"/>
</dbReference>
<dbReference type="Proteomes" id="UP000619486">
    <property type="component" value="Unassembled WGS sequence"/>
</dbReference>
<comment type="caution">
    <text evidence="3">The sequence shown here is derived from an EMBL/GenBank/DDBJ whole genome shotgun (WGS) entry which is preliminary data.</text>
</comment>
<dbReference type="GO" id="GO:0015074">
    <property type="term" value="P:DNA integration"/>
    <property type="evidence" value="ECO:0007669"/>
    <property type="project" value="InterPro"/>
</dbReference>
<proteinExistence type="predicted"/>
<keyword evidence="4" id="KW-1185">Reference proteome</keyword>
<feature type="region of interest" description="Disordered" evidence="2">
    <location>
        <begin position="33"/>
        <end position="54"/>
    </location>
</feature>
<name>A0A918H6D5_9ACTN</name>